<evidence type="ECO:0000313" key="2">
    <source>
        <dbReference type="EMBL" id="CDZ88986.1"/>
    </source>
</evidence>
<dbReference type="RefSeq" id="WP_269572167.1">
    <property type="nucleotide sequence ID" value="NZ_JAPWIU010000038.1"/>
</dbReference>
<dbReference type="Proteomes" id="UP000042997">
    <property type="component" value="Unassembled WGS sequence"/>
</dbReference>
<dbReference type="EMBL" id="CCSD01000056">
    <property type="protein sequence ID" value="CDZ88986.1"/>
    <property type="molecule type" value="Genomic_DNA"/>
</dbReference>
<evidence type="ECO:0000256" key="1">
    <source>
        <dbReference type="SAM" id="MobiDB-lite"/>
    </source>
</evidence>
<dbReference type="AlphaFoldDB" id="A0A098BMP3"/>
<feature type="region of interest" description="Disordered" evidence="1">
    <location>
        <begin position="1"/>
        <end position="30"/>
    </location>
</feature>
<proteinExistence type="predicted"/>
<evidence type="ECO:0000313" key="3">
    <source>
        <dbReference type="Proteomes" id="UP000042997"/>
    </source>
</evidence>
<gene>
    <name evidence="2" type="ORF">RHRU231_450153</name>
</gene>
<accession>A0A098BMP3</accession>
<organism evidence="2 3">
    <name type="scientific">Rhodococcus ruber</name>
    <dbReference type="NCBI Taxonomy" id="1830"/>
    <lineage>
        <taxon>Bacteria</taxon>
        <taxon>Bacillati</taxon>
        <taxon>Actinomycetota</taxon>
        <taxon>Actinomycetes</taxon>
        <taxon>Mycobacteriales</taxon>
        <taxon>Nocardiaceae</taxon>
        <taxon>Rhodococcus</taxon>
    </lineage>
</organism>
<name>A0A098BMP3_9NOCA</name>
<protein>
    <submittedName>
        <fullName evidence="2">Uncharacterized protein</fullName>
    </submittedName>
</protein>
<reference evidence="2 3" key="1">
    <citation type="journal article" date="2014" name="Genome Announc.">
        <title>Draft Genome Sequence of Propane- and Butane-Oxidizing Actinobacterium Rhodococcus ruber IEGM 231.</title>
        <authorList>
            <person name="Ivshina I.B."/>
            <person name="Kuyukina M.S."/>
            <person name="Krivoruchko A.V."/>
            <person name="Barbe V."/>
            <person name="Fischer C."/>
        </authorList>
    </citation>
    <scope>NUCLEOTIDE SEQUENCE [LARGE SCALE GENOMIC DNA]</scope>
</reference>
<sequence length="143" mass="15789">MSWFQRTARPTAVAEQAHADVPPAPKPAHPTDAEIAAAIDEANAAYVETVPDFGATTECRVCGEQSRLTRTYGTRKTVLESLPPVKYAVYGTYESGDREAPRYVMHEYLTVRCGSCGVDLPDEKPKNYELPSVSAYTTGWDDW</sequence>